<feature type="non-terminal residue" evidence="3">
    <location>
        <position position="1"/>
    </location>
</feature>
<dbReference type="InterPro" id="IPR000909">
    <property type="entry name" value="PLipase_C_PInositol-sp_X_dom"/>
</dbReference>
<dbReference type="Pfam" id="PF00388">
    <property type="entry name" value="PI-PLC-X"/>
    <property type="match status" value="1"/>
</dbReference>
<evidence type="ECO:0000259" key="2">
    <source>
        <dbReference type="SMART" id="SM00148"/>
    </source>
</evidence>
<sequence>ASPYPLILSLENHCSVKQQTVMARHLKSILGDKLLFKPLTDLESASLPTPEDLKGKILVKGKKERMVEEYSSSSSDLDSSEEEGRSAGSTPQASAFSHPTTTLRKCGMLAVRLPLFMRQPNTSYNPENVGGGPGHRPVLLTIRVRWSIIIL</sequence>
<dbReference type="Proteomes" id="UP001434883">
    <property type="component" value="Unassembled WGS sequence"/>
</dbReference>
<proteinExistence type="predicted"/>
<feature type="compositionally biased region" description="Polar residues" evidence="1">
    <location>
        <begin position="87"/>
        <end position="99"/>
    </location>
</feature>
<dbReference type="PANTHER" id="PTHR10336">
    <property type="entry name" value="PHOSPHOINOSITIDE-SPECIFIC PHOSPHOLIPASE C FAMILY PROTEIN"/>
    <property type="match status" value="1"/>
</dbReference>
<keyword evidence="4" id="KW-1185">Reference proteome</keyword>
<dbReference type="SUPFAM" id="SSF51695">
    <property type="entry name" value="PLC-like phosphodiesterases"/>
    <property type="match status" value="1"/>
</dbReference>
<name>A0ABV0QQP8_9TELE</name>
<evidence type="ECO:0000313" key="3">
    <source>
        <dbReference type="EMBL" id="MEQ2198144.1"/>
    </source>
</evidence>
<dbReference type="PANTHER" id="PTHR10336:SF33">
    <property type="entry name" value="1-PHOSPHATIDYLINOSITOL 4,5-BISPHOSPHATE PHOSPHODIESTERASE DELTA-3"/>
    <property type="match status" value="1"/>
</dbReference>
<protein>
    <recommendedName>
        <fullName evidence="2">Phosphatidylinositol-specific phospholipase C X domain-containing protein</fullName>
    </recommendedName>
</protein>
<dbReference type="EMBL" id="JAHRIN010018809">
    <property type="protein sequence ID" value="MEQ2198144.1"/>
    <property type="molecule type" value="Genomic_DNA"/>
</dbReference>
<gene>
    <name evidence="3" type="ORF">XENOCAPTIV_008537</name>
</gene>
<dbReference type="InterPro" id="IPR001192">
    <property type="entry name" value="PI-PLC_fam"/>
</dbReference>
<dbReference type="SMART" id="SM00148">
    <property type="entry name" value="PLCXc"/>
    <property type="match status" value="1"/>
</dbReference>
<feature type="region of interest" description="Disordered" evidence="1">
    <location>
        <begin position="63"/>
        <end position="99"/>
    </location>
</feature>
<evidence type="ECO:0000256" key="1">
    <source>
        <dbReference type="SAM" id="MobiDB-lite"/>
    </source>
</evidence>
<feature type="domain" description="Phosphatidylinositol-specific phospholipase C X" evidence="2">
    <location>
        <begin position="1"/>
        <end position="62"/>
    </location>
</feature>
<reference evidence="3 4" key="1">
    <citation type="submission" date="2021-06" db="EMBL/GenBank/DDBJ databases">
        <authorList>
            <person name="Palmer J.M."/>
        </authorList>
    </citation>
    <scope>NUCLEOTIDE SEQUENCE [LARGE SCALE GENOMIC DNA]</scope>
    <source>
        <strain evidence="3 4">XC_2019</strain>
        <tissue evidence="3">Muscle</tissue>
    </source>
</reference>
<dbReference type="PROSITE" id="PS50007">
    <property type="entry name" value="PIPLC_X_DOMAIN"/>
    <property type="match status" value="1"/>
</dbReference>
<evidence type="ECO:0000313" key="4">
    <source>
        <dbReference type="Proteomes" id="UP001434883"/>
    </source>
</evidence>
<accession>A0ABV0QQP8</accession>
<comment type="caution">
    <text evidence="3">The sequence shown here is derived from an EMBL/GenBank/DDBJ whole genome shotgun (WGS) entry which is preliminary data.</text>
</comment>
<dbReference type="Gene3D" id="3.20.20.190">
    <property type="entry name" value="Phosphatidylinositol (PI) phosphodiesterase"/>
    <property type="match status" value="1"/>
</dbReference>
<dbReference type="InterPro" id="IPR017946">
    <property type="entry name" value="PLC-like_Pdiesterase_TIM-brl"/>
</dbReference>
<organism evidence="3 4">
    <name type="scientific">Xenoophorus captivus</name>
    <dbReference type="NCBI Taxonomy" id="1517983"/>
    <lineage>
        <taxon>Eukaryota</taxon>
        <taxon>Metazoa</taxon>
        <taxon>Chordata</taxon>
        <taxon>Craniata</taxon>
        <taxon>Vertebrata</taxon>
        <taxon>Euteleostomi</taxon>
        <taxon>Actinopterygii</taxon>
        <taxon>Neopterygii</taxon>
        <taxon>Teleostei</taxon>
        <taxon>Neoteleostei</taxon>
        <taxon>Acanthomorphata</taxon>
        <taxon>Ovalentaria</taxon>
        <taxon>Atherinomorphae</taxon>
        <taxon>Cyprinodontiformes</taxon>
        <taxon>Goodeidae</taxon>
        <taxon>Xenoophorus</taxon>
    </lineage>
</organism>